<dbReference type="InterPro" id="IPR033316">
    <property type="entry name" value="RBBP8-like"/>
</dbReference>
<sequence>MEGGDHNLQIEQLLRRCNRMQFSKRFQSLEEQKVIELRPTTSCGCSHDTVRPASIVGSSLSLRGLSPDSTCRVNPKSQKHSDKEELTVLRSLEKGASVSPSVGLDLDTSVDEGSETQKLRLSKRSGKRKRYSEETSPEMKRTKANSSEQPNMETDADVDIQDERMDKPSRTKTNQNDIDVDVSIKEQGKSAQNYNTAKPMEKHVIGNSDKQGNSGKETKKHILVQDTCNSVDNDSAEKLKGNVKSQKSNRKKIKDKLIDETIMCIPETLAVEYDDDFDVEEEEIVDEMDKFGRQKFHPEMSNIAEASVEDSQIDDQNKIKADDQIQDKVDGKAYLGSQSRFRDNDDSNSSVGSNSSHAGKSKGKKNGTRGRRKSKDDISSDTLSQNTGKVFDLKSMLMSPDECNDKTDRDCSKKTSDDEIDIHITSSQKFGGNRNKGIKSRNEEKKDSRLFGSVSNVCRSMKEVDALFETPDKGDMTIIEESDTEQNRRAKSKNLGNVLEDDVVLRRSPRKHKSSLSVERASPRKSKQVLKFCGNVSSQAETVGGYTVDENDLTIAPEPSEQSDAVNETTGRDMTSNSQSQSVDFYNIVPVTNGILNNSKKFQVRACRKKSKKTGLGGTKKIDLEETFKSPSIISTVPSFKQRGKDALAKETDVILVGSPSVSSVESDCDSPLLLRTNRAASPSPSVEIVDTNNGCDETPPRWKSGRKTTRSGSQSSISSRSDEGAKVTRGQNRGQKKRLNGNSSVSFEQLNEKDKNEKSKNFLQTTLTQGFFSPKKKKSQKDIDDENLKLAMQLSLKESQGNDVINLDNETDVEIMSPFKKPVGEPRKESLTRKKSKSKQQKTEVGNESDVLQRADTKEKYKVLKELQNRKDKDLPHELEQARVTGSLEDEGLVRISQGDGTFRREGLNDFNEADLASSSESLPRTSTMVPEYTQDIPYIENVDPDPVKSSKTLHVNLDDSFDRRPKKKTSGTEQEVAHVAVVRKRDERQKLQGHDCKQCTEYYKAAGLSDAEMKEHMNKCSRHRAKYAPPDTPPHFWSVDFIETQDCPNTEKIEPDNDAPTYRRRRRLNKFFKGKNENSTVIPDDDSQDLDFG</sequence>
<feature type="compositionally biased region" description="Basic and acidic residues" evidence="4">
    <location>
        <begin position="751"/>
        <end position="761"/>
    </location>
</feature>
<feature type="compositionally biased region" description="Polar residues" evidence="4">
    <location>
        <begin position="679"/>
        <end position="696"/>
    </location>
</feature>
<feature type="region of interest" description="Disordered" evidence="4">
    <location>
        <begin position="676"/>
        <end position="761"/>
    </location>
</feature>
<feature type="domain" description="DNA endonuclease activator Ctp1 C-terminal" evidence="5">
    <location>
        <begin position="1011"/>
        <end position="1047"/>
    </location>
</feature>
<evidence type="ECO:0000256" key="1">
    <source>
        <dbReference type="ARBA" id="ARBA00004123"/>
    </source>
</evidence>
<organism evidence="6 7">
    <name type="scientific">Mya arenaria</name>
    <name type="common">Soft-shell clam</name>
    <dbReference type="NCBI Taxonomy" id="6604"/>
    <lineage>
        <taxon>Eukaryota</taxon>
        <taxon>Metazoa</taxon>
        <taxon>Spiralia</taxon>
        <taxon>Lophotrochozoa</taxon>
        <taxon>Mollusca</taxon>
        <taxon>Bivalvia</taxon>
        <taxon>Autobranchia</taxon>
        <taxon>Heteroconchia</taxon>
        <taxon>Euheterodonta</taxon>
        <taxon>Imparidentia</taxon>
        <taxon>Neoheterodontei</taxon>
        <taxon>Myida</taxon>
        <taxon>Myoidea</taxon>
        <taxon>Myidae</taxon>
        <taxon>Mya</taxon>
    </lineage>
</organism>
<feature type="region of interest" description="Disordered" evidence="4">
    <location>
        <begin position="306"/>
        <end position="417"/>
    </location>
</feature>
<keyword evidence="3" id="KW-0539">Nucleus</keyword>
<feature type="region of interest" description="Disordered" evidence="4">
    <location>
        <begin position="1071"/>
        <end position="1095"/>
    </location>
</feature>
<evidence type="ECO:0000259" key="5">
    <source>
        <dbReference type="Pfam" id="PF08573"/>
    </source>
</evidence>
<feature type="compositionally biased region" description="Basic residues" evidence="4">
    <location>
        <begin position="120"/>
        <end position="130"/>
    </location>
</feature>
<feature type="region of interest" description="Disordered" evidence="4">
    <location>
        <begin position="818"/>
        <end position="852"/>
    </location>
</feature>
<feature type="compositionally biased region" description="Basic and acidic residues" evidence="4">
    <location>
        <begin position="79"/>
        <end position="93"/>
    </location>
</feature>
<dbReference type="PANTHER" id="PTHR15107">
    <property type="entry name" value="RETINOBLASTOMA BINDING PROTEIN 8"/>
    <property type="match status" value="1"/>
</dbReference>
<feature type="compositionally biased region" description="Low complexity" evidence="4">
    <location>
        <begin position="347"/>
        <end position="356"/>
    </location>
</feature>
<evidence type="ECO:0000313" key="7">
    <source>
        <dbReference type="Proteomes" id="UP001164746"/>
    </source>
</evidence>
<feature type="region of interest" description="Disordered" evidence="4">
    <location>
        <begin position="428"/>
        <end position="447"/>
    </location>
</feature>
<dbReference type="Proteomes" id="UP001164746">
    <property type="component" value="Chromosome 10"/>
</dbReference>
<feature type="compositionally biased region" description="Acidic residues" evidence="4">
    <location>
        <begin position="1085"/>
        <end position="1095"/>
    </location>
</feature>
<feature type="compositionally biased region" description="Polar residues" evidence="4">
    <location>
        <begin position="560"/>
        <end position="579"/>
    </location>
</feature>
<feature type="compositionally biased region" description="Polar residues" evidence="4">
    <location>
        <begin position="741"/>
        <end position="750"/>
    </location>
</feature>
<feature type="domain" description="DNA endonuclease activator Ctp1 C-terminal" evidence="5">
    <location>
        <begin position="982"/>
        <end position="1009"/>
    </location>
</feature>
<keyword evidence="2" id="KW-0227">DNA damage</keyword>
<dbReference type="PANTHER" id="PTHR15107:SF0">
    <property type="entry name" value="DNA ENDONUCLEASE ACTIVATOR CTP1 C-TERMINAL DOMAIN-CONTAINING PROTEIN"/>
    <property type="match status" value="1"/>
</dbReference>
<name>A0ABY7F8S0_MYAAR</name>
<evidence type="ECO:0000256" key="2">
    <source>
        <dbReference type="ARBA" id="ARBA00022763"/>
    </source>
</evidence>
<dbReference type="EMBL" id="CP111021">
    <property type="protein sequence ID" value="WAR17412.1"/>
    <property type="molecule type" value="Genomic_DNA"/>
</dbReference>
<feature type="compositionally biased region" description="Basic and acidic residues" evidence="4">
    <location>
        <begin position="315"/>
        <end position="331"/>
    </location>
</feature>
<evidence type="ECO:0000256" key="4">
    <source>
        <dbReference type="SAM" id="MobiDB-lite"/>
    </source>
</evidence>
<keyword evidence="7" id="KW-1185">Reference proteome</keyword>
<evidence type="ECO:0000256" key="3">
    <source>
        <dbReference type="ARBA" id="ARBA00023242"/>
    </source>
</evidence>
<feature type="compositionally biased region" description="Basic and acidic residues" evidence="4">
    <location>
        <begin position="823"/>
        <end position="833"/>
    </location>
</feature>
<protein>
    <submittedName>
        <fullName evidence="6">CTIP-like protein</fullName>
    </submittedName>
</protein>
<feature type="compositionally biased region" description="Basic and acidic residues" evidence="4">
    <location>
        <begin position="131"/>
        <end position="141"/>
    </location>
</feature>
<feature type="region of interest" description="Disordered" evidence="4">
    <location>
        <begin position="66"/>
        <end position="176"/>
    </location>
</feature>
<dbReference type="InterPro" id="IPR013882">
    <property type="entry name" value="Ctp1_C"/>
</dbReference>
<gene>
    <name evidence="6" type="ORF">MAR_032006</name>
</gene>
<feature type="compositionally biased region" description="Basic and acidic residues" evidence="4">
    <location>
        <begin position="403"/>
        <end position="417"/>
    </location>
</feature>
<feature type="compositionally biased region" description="Polar residues" evidence="4">
    <location>
        <begin position="66"/>
        <end position="76"/>
    </location>
</feature>
<accession>A0ABY7F8S0</accession>
<evidence type="ECO:0000313" key="6">
    <source>
        <dbReference type="EMBL" id="WAR17412.1"/>
    </source>
</evidence>
<proteinExistence type="predicted"/>
<feature type="compositionally biased region" description="Basic residues" evidence="4">
    <location>
        <begin position="359"/>
        <end position="373"/>
    </location>
</feature>
<comment type="subcellular location">
    <subcellularLocation>
        <location evidence="1">Nucleus</location>
    </subcellularLocation>
</comment>
<reference evidence="6" key="1">
    <citation type="submission" date="2022-11" db="EMBL/GenBank/DDBJ databases">
        <title>Centuries of genome instability and evolution in soft-shell clam transmissible cancer (bioRxiv).</title>
        <authorList>
            <person name="Hart S.F.M."/>
            <person name="Yonemitsu M.A."/>
            <person name="Giersch R.M."/>
            <person name="Beal B.F."/>
            <person name="Arriagada G."/>
            <person name="Davis B.W."/>
            <person name="Ostrander E.A."/>
            <person name="Goff S.P."/>
            <person name="Metzger M.J."/>
        </authorList>
    </citation>
    <scope>NUCLEOTIDE SEQUENCE</scope>
    <source>
        <strain evidence="6">MELC-2E11</strain>
        <tissue evidence="6">Siphon/mantle</tissue>
    </source>
</reference>
<dbReference type="Pfam" id="PF08573">
    <property type="entry name" value="SAE2"/>
    <property type="match status" value="2"/>
</dbReference>
<feature type="region of interest" description="Disordered" evidence="4">
    <location>
        <begin position="554"/>
        <end position="579"/>
    </location>
</feature>